<dbReference type="Gene3D" id="2.60.120.590">
    <property type="entry name" value="Alpha-ketoglutarate-dependent dioxygenase AlkB-like"/>
    <property type="match status" value="1"/>
</dbReference>
<comment type="cofactor">
    <cofactor evidence="1">
        <name>Fe(2+)</name>
        <dbReference type="ChEBI" id="CHEBI:29033"/>
    </cofactor>
</comment>
<keyword evidence="2" id="KW-0479">Metal-binding</keyword>
<feature type="binding site" evidence="9">
    <location>
        <position position="204"/>
    </location>
    <ligand>
        <name>2-oxoglutarate</name>
        <dbReference type="ChEBI" id="CHEBI:16810"/>
    </ligand>
</feature>
<evidence type="ECO:0000256" key="7">
    <source>
        <dbReference type="ARBA" id="ARBA00023004"/>
    </source>
</evidence>
<dbReference type="PANTHER" id="PTHR31573">
    <property type="entry name" value="ALPHA-KETOGLUTARATE-DEPENDENT DIOXYGENASE ALKB HOMOLOG 2"/>
    <property type="match status" value="1"/>
</dbReference>
<dbReference type="GO" id="GO:0051747">
    <property type="term" value="F:cytosine C-5 DNA demethylase activity"/>
    <property type="evidence" value="ECO:0007669"/>
    <property type="project" value="TreeGrafter"/>
</dbReference>
<evidence type="ECO:0000313" key="12">
    <source>
        <dbReference type="Proteomes" id="UP000007519"/>
    </source>
</evidence>
<dbReference type="SUPFAM" id="SSF51197">
    <property type="entry name" value="Clavaminate synthase-like"/>
    <property type="match status" value="1"/>
</dbReference>
<name>H6L302_SAPGL</name>
<evidence type="ECO:0000256" key="3">
    <source>
        <dbReference type="ARBA" id="ARBA00022763"/>
    </source>
</evidence>
<feature type="binding site" evidence="9">
    <location>
        <position position="131"/>
    </location>
    <ligand>
        <name>substrate</name>
    </ligand>
</feature>
<proteinExistence type="predicted"/>
<feature type="binding site" evidence="9">
    <location>
        <begin position="78"/>
        <end position="80"/>
    </location>
    <ligand>
        <name>substrate</name>
    </ligand>
</feature>
<feature type="binding site" evidence="9">
    <location>
        <position position="198"/>
    </location>
    <ligand>
        <name>2-oxoglutarate</name>
        <dbReference type="ChEBI" id="CHEBI:16810"/>
    </ligand>
</feature>
<dbReference type="eggNOG" id="COG3145">
    <property type="taxonomic scope" value="Bacteria"/>
</dbReference>
<organism evidence="11 12">
    <name type="scientific">Saprospira grandis (strain Lewin)</name>
    <dbReference type="NCBI Taxonomy" id="984262"/>
    <lineage>
        <taxon>Bacteria</taxon>
        <taxon>Pseudomonadati</taxon>
        <taxon>Bacteroidota</taxon>
        <taxon>Saprospiria</taxon>
        <taxon>Saprospirales</taxon>
        <taxon>Saprospiraceae</taxon>
        <taxon>Saprospira</taxon>
    </lineage>
</organism>
<dbReference type="OrthoDB" id="190276at2"/>
<feature type="binding site" evidence="9">
    <location>
        <position position="128"/>
    </location>
    <ligand>
        <name>2-oxoglutarate</name>
        <dbReference type="ChEBI" id="CHEBI:16810"/>
    </ligand>
</feature>
<keyword evidence="7" id="KW-0408">Iron</keyword>
<feature type="binding site" evidence="9">
    <location>
        <position position="118"/>
    </location>
    <ligand>
        <name>2-oxoglutarate</name>
        <dbReference type="ChEBI" id="CHEBI:16810"/>
    </ligand>
</feature>
<feature type="binding site" evidence="9">
    <location>
        <position position="116"/>
    </location>
    <ligand>
        <name>2-oxoglutarate</name>
        <dbReference type="ChEBI" id="CHEBI:16810"/>
    </ligand>
</feature>
<dbReference type="Pfam" id="PF13532">
    <property type="entry name" value="2OG-FeII_Oxy_2"/>
    <property type="match status" value="1"/>
</dbReference>
<keyword evidence="12" id="KW-1185">Reference proteome</keyword>
<evidence type="ECO:0000256" key="1">
    <source>
        <dbReference type="ARBA" id="ARBA00001954"/>
    </source>
</evidence>
<dbReference type="InterPro" id="IPR032852">
    <property type="entry name" value="ALKBH2"/>
</dbReference>
<feature type="binding site" evidence="9">
    <location>
        <position position="186"/>
    </location>
    <ligand>
        <name>2-oxoglutarate</name>
        <dbReference type="ChEBI" id="CHEBI:16810"/>
    </ligand>
</feature>
<feature type="binding site" evidence="9">
    <location>
        <position position="202"/>
    </location>
    <ligand>
        <name>2-oxoglutarate</name>
        <dbReference type="ChEBI" id="CHEBI:16810"/>
    </ligand>
</feature>
<accession>H6L302</accession>
<evidence type="ECO:0000256" key="2">
    <source>
        <dbReference type="ARBA" id="ARBA00022723"/>
    </source>
</evidence>
<dbReference type="InterPro" id="IPR005123">
    <property type="entry name" value="Oxoglu/Fe-dep_dioxygenase_dom"/>
</dbReference>
<dbReference type="RefSeq" id="WP_015691378.1">
    <property type="nucleotide sequence ID" value="NC_016940.1"/>
</dbReference>
<dbReference type="PANTHER" id="PTHR31573:SF1">
    <property type="entry name" value="DNA OXIDATIVE DEMETHYLASE ALKBH2"/>
    <property type="match status" value="1"/>
</dbReference>
<dbReference type="GO" id="GO:0035516">
    <property type="term" value="F:broad specificity oxidative DNA demethylase activity"/>
    <property type="evidence" value="ECO:0007669"/>
    <property type="project" value="TreeGrafter"/>
</dbReference>
<evidence type="ECO:0000256" key="8">
    <source>
        <dbReference type="ARBA" id="ARBA00023204"/>
    </source>
</evidence>
<dbReference type="InterPro" id="IPR027450">
    <property type="entry name" value="AlkB-like"/>
</dbReference>
<evidence type="ECO:0000313" key="11">
    <source>
        <dbReference type="EMBL" id="AFC23729.1"/>
    </source>
</evidence>
<gene>
    <name evidence="11" type="ordered locus">SGRA_0994</name>
</gene>
<keyword evidence="3" id="KW-0227">DNA damage</keyword>
<dbReference type="FunFam" id="2.60.120.590:FF:000004">
    <property type="entry name" value="DNA oxidative demethylase ALKBH2"/>
    <property type="match status" value="1"/>
</dbReference>
<evidence type="ECO:0000256" key="6">
    <source>
        <dbReference type="ARBA" id="ARBA00023002"/>
    </source>
</evidence>
<dbReference type="AlphaFoldDB" id="H6L302"/>
<keyword evidence="4" id="KW-0460">Magnesium</keyword>
<keyword evidence="5" id="KW-0223">Dioxygenase</keyword>
<dbReference type="InterPro" id="IPR037151">
    <property type="entry name" value="AlkB-like_sf"/>
</dbReference>
<evidence type="ECO:0000256" key="4">
    <source>
        <dbReference type="ARBA" id="ARBA00022842"/>
    </source>
</evidence>
<dbReference type="PROSITE" id="PS51471">
    <property type="entry name" value="FE2OG_OXY"/>
    <property type="match status" value="1"/>
</dbReference>
<dbReference type="KEGG" id="sgn:SGRA_0994"/>
<evidence type="ECO:0000259" key="10">
    <source>
        <dbReference type="PROSITE" id="PS51471"/>
    </source>
</evidence>
<protein>
    <submittedName>
        <fullName evidence="11">2OG-Fe(II) oxygenase</fullName>
    </submittedName>
</protein>
<feature type="domain" description="Fe2OG dioxygenase" evidence="10">
    <location>
        <begin position="109"/>
        <end position="207"/>
    </location>
</feature>
<keyword evidence="8" id="KW-0234">DNA repair</keyword>
<sequence length="212" mass="24275">MDLFSQQEGPIRSGFQKHILAGGELWVMPNFLSAEKAAAYYRQIKETINWRQEKIKMYGKTHPLPRLTAWHADAGYHYKYAGILCRPDPWTPALLEIKQQIELLLPRQKFNSVLLNLYRDGHDKMGWHADDEKELGVNPTIASVSLGAIRRFDLKHRKNKALKLQIALSPGSLLLMTGGLQHHWLHQVPAQKKVRAARINLTYRKIIGGSQP</sequence>
<reference evidence="11 12" key="1">
    <citation type="journal article" date="2012" name="Stand. Genomic Sci.">
        <title>Complete genome sequencing and analysis of Saprospira grandis str. Lewin, a predatory marine bacterium.</title>
        <authorList>
            <person name="Saw J.H."/>
            <person name="Yuryev A."/>
            <person name="Kanbe M."/>
            <person name="Hou S."/>
            <person name="Young A.G."/>
            <person name="Aizawa S."/>
            <person name="Alam M."/>
        </authorList>
    </citation>
    <scope>NUCLEOTIDE SEQUENCE [LARGE SCALE GENOMIC DNA]</scope>
    <source>
        <strain evidence="11 12">Lewin</strain>
    </source>
</reference>
<dbReference type="Proteomes" id="UP000007519">
    <property type="component" value="Chromosome"/>
</dbReference>
<keyword evidence="6" id="KW-0560">Oxidoreductase</keyword>
<dbReference type="EMBL" id="CP002831">
    <property type="protein sequence ID" value="AFC23729.1"/>
    <property type="molecule type" value="Genomic_DNA"/>
</dbReference>
<dbReference type="HOGENOM" id="CLU_048788_5_2_10"/>
<dbReference type="GO" id="GO:0006307">
    <property type="term" value="P:DNA alkylation repair"/>
    <property type="evidence" value="ECO:0007669"/>
    <property type="project" value="TreeGrafter"/>
</dbReference>
<evidence type="ECO:0000256" key="5">
    <source>
        <dbReference type="ARBA" id="ARBA00022964"/>
    </source>
</evidence>
<dbReference type="GO" id="GO:0008198">
    <property type="term" value="F:ferrous iron binding"/>
    <property type="evidence" value="ECO:0007669"/>
    <property type="project" value="TreeGrafter"/>
</dbReference>
<evidence type="ECO:0000256" key="9">
    <source>
        <dbReference type="PIRSR" id="PIRSR632852-1"/>
    </source>
</evidence>